<protein>
    <submittedName>
        <fullName evidence="1">Uncharacterized protein</fullName>
    </submittedName>
</protein>
<dbReference type="AlphaFoldDB" id="A0AAD7ZWG9"/>
<accession>A0AAD7ZWG9</accession>
<comment type="caution">
    <text evidence="1">The sequence shown here is derived from an EMBL/GenBank/DDBJ whole genome shotgun (WGS) entry which is preliminary data.</text>
</comment>
<proteinExistence type="predicted"/>
<organism evidence="1 2">
    <name type="scientific">Diploptera punctata</name>
    <name type="common">Pacific beetle cockroach</name>
    <dbReference type="NCBI Taxonomy" id="6984"/>
    <lineage>
        <taxon>Eukaryota</taxon>
        <taxon>Metazoa</taxon>
        <taxon>Ecdysozoa</taxon>
        <taxon>Arthropoda</taxon>
        <taxon>Hexapoda</taxon>
        <taxon>Insecta</taxon>
        <taxon>Pterygota</taxon>
        <taxon>Neoptera</taxon>
        <taxon>Polyneoptera</taxon>
        <taxon>Dictyoptera</taxon>
        <taxon>Blattodea</taxon>
        <taxon>Blaberoidea</taxon>
        <taxon>Blaberidae</taxon>
        <taxon>Diplopterinae</taxon>
        <taxon>Diploptera</taxon>
    </lineage>
</organism>
<reference evidence="1" key="1">
    <citation type="journal article" date="2023" name="IScience">
        <title>Live-bearing cockroach genome reveals convergent evolutionary mechanisms linked to viviparity in insects and beyond.</title>
        <authorList>
            <person name="Fouks B."/>
            <person name="Harrison M.C."/>
            <person name="Mikhailova A.A."/>
            <person name="Marchal E."/>
            <person name="English S."/>
            <person name="Carruthers M."/>
            <person name="Jennings E.C."/>
            <person name="Chiamaka E.L."/>
            <person name="Frigard R.A."/>
            <person name="Pippel M."/>
            <person name="Attardo G.M."/>
            <person name="Benoit J.B."/>
            <person name="Bornberg-Bauer E."/>
            <person name="Tobe S.S."/>
        </authorList>
    </citation>
    <scope>NUCLEOTIDE SEQUENCE</scope>
    <source>
        <strain evidence="1">Stay&amp;Tobe</strain>
    </source>
</reference>
<reference evidence="1" key="2">
    <citation type="submission" date="2023-05" db="EMBL/GenBank/DDBJ databases">
        <authorList>
            <person name="Fouks B."/>
        </authorList>
    </citation>
    <scope>NUCLEOTIDE SEQUENCE</scope>
    <source>
        <strain evidence="1">Stay&amp;Tobe</strain>
        <tissue evidence="1">Testes</tissue>
    </source>
</reference>
<dbReference type="Proteomes" id="UP001233999">
    <property type="component" value="Unassembled WGS sequence"/>
</dbReference>
<keyword evidence="2" id="KW-1185">Reference proteome</keyword>
<sequence>FSQRESDVSSADDGSSGRARYMTDERCLDLIFGANCSSSCNTGNYSGGRGGRRNRVISRVTNGCHDSPDFSELITRLGLSFCSWVVDVSECRALRWGGVENCFSEKNSFVVR</sequence>
<gene>
    <name evidence="1" type="ORF">L9F63_018584</name>
</gene>
<dbReference type="EMBL" id="JASPKZ010006042">
    <property type="protein sequence ID" value="KAJ9587977.1"/>
    <property type="molecule type" value="Genomic_DNA"/>
</dbReference>
<feature type="non-terminal residue" evidence="1">
    <location>
        <position position="112"/>
    </location>
</feature>
<evidence type="ECO:0000313" key="2">
    <source>
        <dbReference type="Proteomes" id="UP001233999"/>
    </source>
</evidence>
<name>A0AAD7ZWG9_DIPPU</name>
<feature type="non-terminal residue" evidence="1">
    <location>
        <position position="1"/>
    </location>
</feature>
<evidence type="ECO:0000313" key="1">
    <source>
        <dbReference type="EMBL" id="KAJ9587977.1"/>
    </source>
</evidence>